<dbReference type="InterPro" id="IPR017930">
    <property type="entry name" value="Myb_dom"/>
</dbReference>
<keyword evidence="2" id="KW-0539">Nucleus</keyword>
<gene>
    <name evidence="5" type="ORF">DCAR_007139</name>
</gene>
<name>A0A166EAE9_DAUCS</name>
<dbReference type="EMBL" id="LNRQ01000002">
    <property type="protein sequence ID" value="KZN06302.1"/>
    <property type="molecule type" value="Genomic_DNA"/>
</dbReference>
<evidence type="ECO:0000313" key="5">
    <source>
        <dbReference type="EMBL" id="KZN06302.1"/>
    </source>
</evidence>
<dbReference type="CDD" id="cd00167">
    <property type="entry name" value="SANT"/>
    <property type="match status" value="2"/>
</dbReference>
<dbReference type="Gramene" id="KZN06302">
    <property type="protein sequence ID" value="KZN06302"/>
    <property type="gene ID" value="DCAR_007139"/>
</dbReference>
<evidence type="ECO:0000256" key="1">
    <source>
        <dbReference type="ARBA" id="ARBA00004123"/>
    </source>
</evidence>
<dbReference type="GO" id="GO:0000978">
    <property type="term" value="F:RNA polymerase II cis-regulatory region sequence-specific DNA binding"/>
    <property type="evidence" value="ECO:0007669"/>
    <property type="project" value="TreeGrafter"/>
</dbReference>
<feature type="domain" description="Myb-like" evidence="3">
    <location>
        <begin position="61"/>
        <end position="111"/>
    </location>
</feature>
<protein>
    <submittedName>
        <fullName evidence="5">Uncharacterized protein</fullName>
    </submittedName>
</protein>
<sequence>MHRLAKNKKATRHIVSWSSKEDNILREQIGILGMDNWTHIASKFTNKTTRQCRRRWFTYLNSDYKKGGWSPEEDNLLCQAQKIFGNRWTRIAKVVSGRTDNAVKNRFSTLCKRRTKHEPSAKETATRAKLEALAKENATTYVDLNNKRVVTQLDTNSNELSETSVPSKKMRRGSSDVIERQQEEFSEVNEQLTPSLAVIRRKVDILRNYCQQSWRASQLYVDSPGSSDYSIGSTLLTHIALVKPEHVASDFSLQNTGADIQPYKLGQSNVDCDVVKDAVTCETTNQSGEISSKNIMLSFNDLKANDGSFHDFSSNEFDFPLQATPLFRSLASGVPSPQFTESYDIKEERVMLCNVCVAWISQEREFLLKTLGVEAASPIPEHNSFATFNLQKGASSKPLINT</sequence>
<dbReference type="PANTHER" id="PTHR45614:SF76">
    <property type="entry name" value="TRANSCRIPTION FACTOR MYB124"/>
    <property type="match status" value="1"/>
</dbReference>
<dbReference type="GO" id="GO:0005634">
    <property type="term" value="C:nucleus"/>
    <property type="evidence" value="ECO:0007669"/>
    <property type="project" value="UniProtKB-SubCell"/>
</dbReference>
<dbReference type="GO" id="GO:0000981">
    <property type="term" value="F:DNA-binding transcription factor activity, RNA polymerase II-specific"/>
    <property type="evidence" value="ECO:0007669"/>
    <property type="project" value="TreeGrafter"/>
</dbReference>
<evidence type="ECO:0000259" key="3">
    <source>
        <dbReference type="PROSITE" id="PS50090"/>
    </source>
</evidence>
<dbReference type="SMART" id="SM00717">
    <property type="entry name" value="SANT"/>
    <property type="match status" value="2"/>
</dbReference>
<evidence type="ECO:0000256" key="2">
    <source>
        <dbReference type="ARBA" id="ARBA00023242"/>
    </source>
</evidence>
<feature type="domain" description="Myb-like" evidence="3">
    <location>
        <begin position="16"/>
        <end position="60"/>
    </location>
</feature>
<dbReference type="PROSITE" id="PS50090">
    <property type="entry name" value="MYB_LIKE"/>
    <property type="match status" value="2"/>
</dbReference>
<comment type="subcellular location">
    <subcellularLocation>
        <location evidence="1">Nucleus</location>
    </subcellularLocation>
</comment>
<organism evidence="5">
    <name type="scientific">Daucus carota subsp. sativus</name>
    <name type="common">Carrot</name>
    <dbReference type="NCBI Taxonomy" id="79200"/>
    <lineage>
        <taxon>Eukaryota</taxon>
        <taxon>Viridiplantae</taxon>
        <taxon>Streptophyta</taxon>
        <taxon>Embryophyta</taxon>
        <taxon>Tracheophyta</taxon>
        <taxon>Spermatophyta</taxon>
        <taxon>Magnoliopsida</taxon>
        <taxon>eudicotyledons</taxon>
        <taxon>Gunneridae</taxon>
        <taxon>Pentapetalae</taxon>
        <taxon>asterids</taxon>
        <taxon>campanulids</taxon>
        <taxon>Apiales</taxon>
        <taxon>Apiaceae</taxon>
        <taxon>Apioideae</taxon>
        <taxon>Scandiceae</taxon>
        <taxon>Daucinae</taxon>
        <taxon>Daucus</taxon>
        <taxon>Daucus sect. Daucus</taxon>
    </lineage>
</organism>
<evidence type="ECO:0000259" key="4">
    <source>
        <dbReference type="PROSITE" id="PS51294"/>
    </source>
</evidence>
<reference evidence="5" key="1">
    <citation type="journal article" date="2016" name="Nat. Genet.">
        <title>A high-quality carrot genome assembly provides new insights into carotenoid accumulation and asterid genome evolution.</title>
        <authorList>
            <person name="Iorizzo M."/>
            <person name="Ellison S."/>
            <person name="Senalik D."/>
            <person name="Zeng P."/>
            <person name="Satapoomin P."/>
            <person name="Huang J."/>
            <person name="Bowman M."/>
            <person name="Iovene M."/>
            <person name="Sanseverino W."/>
            <person name="Cavagnaro P."/>
            <person name="Yildiz M."/>
            <person name="Macko-Podgorni A."/>
            <person name="Moranska E."/>
            <person name="Grzebelus E."/>
            <person name="Grzebelus D."/>
            <person name="Ashrafi H."/>
            <person name="Zheng Z."/>
            <person name="Cheng S."/>
            <person name="Spooner D."/>
            <person name="Van Deynze A."/>
            <person name="Simon P."/>
        </authorList>
    </citation>
    <scope>NUCLEOTIDE SEQUENCE [LARGE SCALE GENOMIC DNA]</scope>
    <source>
        <tissue evidence="5">Leaf</tissue>
    </source>
</reference>
<accession>A0A166EAE9</accession>
<dbReference type="Gene3D" id="1.10.10.60">
    <property type="entry name" value="Homeodomain-like"/>
    <property type="match status" value="2"/>
</dbReference>
<feature type="domain" description="HTH myb-type" evidence="4">
    <location>
        <begin position="61"/>
        <end position="115"/>
    </location>
</feature>
<proteinExistence type="predicted"/>
<dbReference type="PANTHER" id="PTHR45614">
    <property type="entry name" value="MYB PROTEIN-RELATED"/>
    <property type="match status" value="1"/>
</dbReference>
<dbReference type="SUPFAM" id="SSF46689">
    <property type="entry name" value="Homeodomain-like"/>
    <property type="match status" value="1"/>
</dbReference>
<dbReference type="Pfam" id="PF00249">
    <property type="entry name" value="Myb_DNA-binding"/>
    <property type="match status" value="2"/>
</dbReference>
<dbReference type="PROSITE" id="PS51294">
    <property type="entry name" value="HTH_MYB"/>
    <property type="match status" value="2"/>
</dbReference>
<dbReference type="AlphaFoldDB" id="A0A166EAE9"/>
<dbReference type="InterPro" id="IPR009057">
    <property type="entry name" value="Homeodomain-like_sf"/>
</dbReference>
<comment type="caution">
    <text evidence="5">The sequence shown here is derived from an EMBL/GenBank/DDBJ whole genome shotgun (WGS) entry which is preliminary data.</text>
</comment>
<feature type="domain" description="HTH myb-type" evidence="4">
    <location>
        <begin position="9"/>
        <end position="60"/>
    </location>
</feature>
<dbReference type="InterPro" id="IPR001005">
    <property type="entry name" value="SANT/Myb"/>
</dbReference>
<dbReference type="InterPro" id="IPR050560">
    <property type="entry name" value="MYB_TF"/>
</dbReference>
<dbReference type="OMA" id="NWTHIAS"/>